<keyword evidence="8" id="KW-0804">Transcription</keyword>
<dbReference type="Pfam" id="PF12833">
    <property type="entry name" value="HTH_18"/>
    <property type="match status" value="1"/>
</dbReference>
<evidence type="ECO:0000259" key="11">
    <source>
        <dbReference type="PROSITE" id="PS01124"/>
    </source>
</evidence>
<dbReference type="Gene3D" id="3.40.50.2300">
    <property type="match status" value="1"/>
</dbReference>
<evidence type="ECO:0000313" key="13">
    <source>
        <dbReference type="EMBL" id="MCU6686290.1"/>
    </source>
</evidence>
<reference evidence="13 14" key="1">
    <citation type="journal article" date="2021" name="ISME Commun">
        <title>Automated analysis of genomic sequences facilitates high-throughput and comprehensive description of bacteria.</title>
        <authorList>
            <person name="Hitch T.C.A."/>
        </authorList>
    </citation>
    <scope>NUCLEOTIDE SEQUENCE [LARGE SCALE GENOMIC DNA]</scope>
    <source>
        <strain evidence="13 14">Sanger_03</strain>
    </source>
</reference>
<feature type="modified residue" description="4-aspartylphosphate" evidence="10">
    <location>
        <position position="55"/>
    </location>
</feature>
<dbReference type="PROSITE" id="PS01124">
    <property type="entry name" value="HTH_ARAC_FAMILY_2"/>
    <property type="match status" value="1"/>
</dbReference>
<feature type="domain" description="Response regulatory" evidence="12">
    <location>
        <begin position="3"/>
        <end position="120"/>
    </location>
</feature>
<keyword evidence="5" id="KW-0902">Two-component regulatory system</keyword>
<evidence type="ECO:0000256" key="9">
    <source>
        <dbReference type="ARBA" id="ARBA00024867"/>
    </source>
</evidence>
<dbReference type="CDD" id="cd17536">
    <property type="entry name" value="REC_YesN-like"/>
    <property type="match status" value="1"/>
</dbReference>
<dbReference type="EMBL" id="JAOQJU010000005">
    <property type="protein sequence ID" value="MCU6686290.1"/>
    <property type="molecule type" value="Genomic_DNA"/>
</dbReference>
<dbReference type="SMART" id="SM00342">
    <property type="entry name" value="HTH_ARAC"/>
    <property type="match status" value="1"/>
</dbReference>
<evidence type="ECO:0000313" key="14">
    <source>
        <dbReference type="Proteomes" id="UP001652431"/>
    </source>
</evidence>
<dbReference type="Gene3D" id="1.10.10.60">
    <property type="entry name" value="Homeodomain-like"/>
    <property type="match status" value="2"/>
</dbReference>
<accession>A0ABT2RLJ4</accession>
<dbReference type="SMART" id="SM00448">
    <property type="entry name" value="REC"/>
    <property type="match status" value="1"/>
</dbReference>
<dbReference type="InterPro" id="IPR011006">
    <property type="entry name" value="CheY-like_superfamily"/>
</dbReference>
<protein>
    <recommendedName>
        <fullName evidence="2">Stage 0 sporulation protein A homolog</fullName>
    </recommendedName>
</protein>
<dbReference type="PANTHER" id="PTHR42713:SF3">
    <property type="entry name" value="TRANSCRIPTIONAL REGULATORY PROTEIN HPTR"/>
    <property type="match status" value="1"/>
</dbReference>
<dbReference type="InterPro" id="IPR018062">
    <property type="entry name" value="HTH_AraC-typ_CS"/>
</dbReference>
<keyword evidence="7" id="KW-0238">DNA-binding</keyword>
<dbReference type="InterPro" id="IPR020449">
    <property type="entry name" value="Tscrpt_reg_AraC-type_HTH"/>
</dbReference>
<feature type="domain" description="HTH araC/xylS-type" evidence="11">
    <location>
        <begin position="144"/>
        <end position="242"/>
    </location>
</feature>
<dbReference type="InterPro" id="IPR001789">
    <property type="entry name" value="Sig_transdc_resp-reg_receiver"/>
</dbReference>
<dbReference type="PROSITE" id="PS00041">
    <property type="entry name" value="HTH_ARAC_FAMILY_1"/>
    <property type="match status" value="1"/>
</dbReference>
<dbReference type="PRINTS" id="PR00032">
    <property type="entry name" value="HTHARAC"/>
</dbReference>
<keyword evidence="14" id="KW-1185">Reference proteome</keyword>
<evidence type="ECO:0000256" key="7">
    <source>
        <dbReference type="ARBA" id="ARBA00023125"/>
    </source>
</evidence>
<comment type="subcellular location">
    <subcellularLocation>
        <location evidence="1">Cytoplasm</location>
    </subcellularLocation>
</comment>
<evidence type="ECO:0000256" key="6">
    <source>
        <dbReference type="ARBA" id="ARBA00023015"/>
    </source>
</evidence>
<evidence type="ECO:0000256" key="2">
    <source>
        <dbReference type="ARBA" id="ARBA00018672"/>
    </source>
</evidence>
<keyword evidence="6" id="KW-0805">Transcription regulation</keyword>
<dbReference type="SUPFAM" id="SSF46689">
    <property type="entry name" value="Homeodomain-like"/>
    <property type="match status" value="1"/>
</dbReference>
<keyword evidence="3" id="KW-0963">Cytoplasm</keyword>
<comment type="function">
    <text evidence="9">May play the central regulatory role in sporulation. It may be an element of the effector pathway responsible for the activation of sporulation genes in response to nutritional stress. Spo0A may act in concert with spo0H (a sigma factor) to control the expression of some genes that are critical to the sporulation process.</text>
</comment>
<comment type="caution">
    <text evidence="13">The sequence shown here is derived from an EMBL/GenBank/DDBJ whole genome shotgun (WGS) entry which is preliminary data.</text>
</comment>
<dbReference type="Pfam" id="PF00072">
    <property type="entry name" value="Response_reg"/>
    <property type="match status" value="1"/>
</dbReference>
<dbReference type="PANTHER" id="PTHR42713">
    <property type="entry name" value="HISTIDINE KINASE-RELATED"/>
    <property type="match status" value="1"/>
</dbReference>
<organism evidence="13 14">
    <name type="scientific">Dorea acetigenes</name>
    <dbReference type="NCBI Taxonomy" id="2981787"/>
    <lineage>
        <taxon>Bacteria</taxon>
        <taxon>Bacillati</taxon>
        <taxon>Bacillota</taxon>
        <taxon>Clostridia</taxon>
        <taxon>Lachnospirales</taxon>
        <taxon>Lachnospiraceae</taxon>
        <taxon>Dorea</taxon>
    </lineage>
</organism>
<dbReference type="InterPro" id="IPR051552">
    <property type="entry name" value="HptR"/>
</dbReference>
<dbReference type="SUPFAM" id="SSF52172">
    <property type="entry name" value="CheY-like"/>
    <property type="match status" value="1"/>
</dbReference>
<dbReference type="InterPro" id="IPR018060">
    <property type="entry name" value="HTH_AraC"/>
</dbReference>
<dbReference type="InterPro" id="IPR009057">
    <property type="entry name" value="Homeodomain-like_sf"/>
</dbReference>
<name>A0ABT2RLJ4_9FIRM</name>
<gene>
    <name evidence="13" type="ORF">OCV99_06915</name>
</gene>
<evidence type="ECO:0000256" key="10">
    <source>
        <dbReference type="PROSITE-ProRule" id="PRU00169"/>
    </source>
</evidence>
<evidence type="ECO:0000256" key="3">
    <source>
        <dbReference type="ARBA" id="ARBA00022490"/>
    </source>
</evidence>
<evidence type="ECO:0000256" key="8">
    <source>
        <dbReference type="ARBA" id="ARBA00023163"/>
    </source>
</evidence>
<dbReference type="PROSITE" id="PS50110">
    <property type="entry name" value="RESPONSE_REGULATORY"/>
    <property type="match status" value="1"/>
</dbReference>
<dbReference type="Proteomes" id="UP001652431">
    <property type="component" value="Unassembled WGS sequence"/>
</dbReference>
<proteinExistence type="predicted"/>
<evidence type="ECO:0000256" key="1">
    <source>
        <dbReference type="ARBA" id="ARBA00004496"/>
    </source>
</evidence>
<dbReference type="RefSeq" id="WP_158369371.1">
    <property type="nucleotide sequence ID" value="NZ_JAOQJU010000005.1"/>
</dbReference>
<evidence type="ECO:0000256" key="4">
    <source>
        <dbReference type="ARBA" id="ARBA00022553"/>
    </source>
</evidence>
<sequence>MYKIFLADDEIWVIMGLKKLIEKVGAPFQVVGEASNGVMALEEIEKKKPDVLITDIRMPGMDGLELMKEIRKKKLDTKVVLVSGYAEFDYAQKAIRMGAVDYLLKPVEAETFAKVLENLEKMLDECGGKQEEQPEEILNPSALENIVEEIQARYNENITLTGFSEKHNISVGHLSNLLKERLGMSFSEYITAKRVQKAKELLADERLSVEKVANEVGYKDYFYFTKVFKKAVGISPSKYRKNL</sequence>
<evidence type="ECO:0000259" key="12">
    <source>
        <dbReference type="PROSITE" id="PS50110"/>
    </source>
</evidence>
<evidence type="ECO:0000256" key="5">
    <source>
        <dbReference type="ARBA" id="ARBA00023012"/>
    </source>
</evidence>
<keyword evidence="4 10" id="KW-0597">Phosphoprotein</keyword>